<feature type="transmembrane region" description="Helical" evidence="8">
    <location>
        <begin position="114"/>
        <end position="133"/>
    </location>
</feature>
<sequence>MTETHYTNEQDARERQTLARKLKRVEEAARTRAIREREEFVGLQIRPTASVEDDAEGRTPGEDNWTGLGFDVQPQVTLVSSAILVIFILLTLMFKENASQFFQALLAFITNSSGWFLVLASNVFVIAAAYFAFGKFGDITIGGDDAKPEFSTLSWYAMLLSAGMGIGLMFWSVGEPIFHYASPSPMFGNIEGGTPEAAQASMGVTYFHWGVHPWSIYAMVGLGLAFFAYNRGLPLTIRSMFYPLLGDRIYGFWGNLIDIMSVLATLVGLATSLGLGVKQINAGLNYLFDIQVSVATEVTLIAIITGIATLSVMAGLDKGVKFLSQANMVLAGIFMLFLLIAGPTVFLLNGMVQNLGYYLTIFPELSLWTETFRETNWQGSWTIFYWAWWISWSPFVGMFIARISKGRTVREFIVGVIVIPTLLSFVWMSIFGGSALYLQSAGVADIVAAVNDDVATAMFVMLHQFPFEAVLSLVAVVLVTVFFVTSSDSGSLVVDHLTSGGKLDSPTTQRVFWAVMEGAIAAVLLIGGGLATLQTASITTGLPFALILLVGIYSLYVGMAEEIYVEKAVEKAVRAAEEEHLLHEAVTSAVENGS</sequence>
<accession>A0A4R5LNQ9</accession>
<feature type="transmembrane region" description="Helical" evidence="8">
    <location>
        <begin position="290"/>
        <end position="316"/>
    </location>
</feature>
<name>A0A4R5LNQ9_9GAMM</name>
<keyword evidence="10" id="KW-1185">Reference proteome</keyword>
<dbReference type="GO" id="GO:0022857">
    <property type="term" value="F:transmembrane transporter activity"/>
    <property type="evidence" value="ECO:0007669"/>
    <property type="project" value="InterPro"/>
</dbReference>
<dbReference type="PROSITE" id="PS01303">
    <property type="entry name" value="BCCT"/>
    <property type="match status" value="1"/>
</dbReference>
<dbReference type="RefSeq" id="WP_133214534.1">
    <property type="nucleotide sequence ID" value="NZ_SMSE01000004.1"/>
</dbReference>
<dbReference type="Proteomes" id="UP000295554">
    <property type="component" value="Unassembled WGS sequence"/>
</dbReference>
<feature type="transmembrane region" description="Helical" evidence="8">
    <location>
        <begin position="153"/>
        <end position="173"/>
    </location>
</feature>
<organism evidence="9 10">
    <name type="scientific">Seongchinamella unica</name>
    <dbReference type="NCBI Taxonomy" id="2547392"/>
    <lineage>
        <taxon>Bacteria</taxon>
        <taxon>Pseudomonadati</taxon>
        <taxon>Pseudomonadota</taxon>
        <taxon>Gammaproteobacteria</taxon>
        <taxon>Cellvibrionales</taxon>
        <taxon>Halieaceae</taxon>
        <taxon>Seongchinamella</taxon>
    </lineage>
</organism>
<evidence type="ECO:0000313" key="9">
    <source>
        <dbReference type="EMBL" id="TDG11871.1"/>
    </source>
</evidence>
<evidence type="ECO:0000256" key="2">
    <source>
        <dbReference type="ARBA" id="ARBA00005658"/>
    </source>
</evidence>
<dbReference type="AlphaFoldDB" id="A0A4R5LNQ9"/>
<dbReference type="NCBIfam" id="TIGR00842">
    <property type="entry name" value="bcct"/>
    <property type="match status" value="1"/>
</dbReference>
<evidence type="ECO:0000256" key="8">
    <source>
        <dbReference type="SAM" id="Phobius"/>
    </source>
</evidence>
<evidence type="ECO:0000256" key="4">
    <source>
        <dbReference type="ARBA" id="ARBA00022475"/>
    </source>
</evidence>
<keyword evidence="4" id="KW-1003">Cell membrane</keyword>
<keyword evidence="3" id="KW-0813">Transport</keyword>
<gene>
    <name evidence="9" type="ORF">E2F43_16005</name>
</gene>
<feature type="transmembrane region" description="Helical" evidence="8">
    <location>
        <begin position="383"/>
        <end position="401"/>
    </location>
</feature>
<feature type="transmembrane region" description="Helical" evidence="8">
    <location>
        <begin position="413"/>
        <end position="438"/>
    </location>
</feature>
<dbReference type="EMBL" id="SMSE01000004">
    <property type="protein sequence ID" value="TDG11871.1"/>
    <property type="molecule type" value="Genomic_DNA"/>
</dbReference>
<dbReference type="InterPro" id="IPR000060">
    <property type="entry name" value="BCCT_transptr"/>
</dbReference>
<evidence type="ECO:0000256" key="7">
    <source>
        <dbReference type="ARBA" id="ARBA00023136"/>
    </source>
</evidence>
<feature type="transmembrane region" description="Helical" evidence="8">
    <location>
        <begin position="458"/>
        <end position="484"/>
    </location>
</feature>
<reference evidence="9 10" key="1">
    <citation type="submission" date="2019-03" db="EMBL/GenBank/DDBJ databases">
        <title>Seongchinamella monodicae gen. nov., sp. nov., a novel member of the Gammaproteobacteria isolated from a tidal mudflat of beach.</title>
        <authorList>
            <person name="Yang H.G."/>
            <person name="Kang J.W."/>
            <person name="Lee S.D."/>
        </authorList>
    </citation>
    <scope>NUCLEOTIDE SEQUENCE [LARGE SCALE GENOMIC DNA]</scope>
    <source>
        <strain evidence="9 10">GH4-78</strain>
    </source>
</reference>
<feature type="transmembrane region" description="Helical" evidence="8">
    <location>
        <begin position="211"/>
        <end position="229"/>
    </location>
</feature>
<dbReference type="PANTHER" id="PTHR30047">
    <property type="entry name" value="HIGH-AFFINITY CHOLINE TRANSPORT PROTEIN-RELATED"/>
    <property type="match status" value="1"/>
</dbReference>
<dbReference type="GO" id="GO:0005886">
    <property type="term" value="C:plasma membrane"/>
    <property type="evidence" value="ECO:0007669"/>
    <property type="project" value="UniProtKB-SubCell"/>
</dbReference>
<evidence type="ECO:0000256" key="3">
    <source>
        <dbReference type="ARBA" id="ARBA00022448"/>
    </source>
</evidence>
<keyword evidence="7 8" id="KW-0472">Membrane</keyword>
<dbReference type="OrthoDB" id="9775735at2"/>
<evidence type="ECO:0000256" key="6">
    <source>
        <dbReference type="ARBA" id="ARBA00022989"/>
    </source>
</evidence>
<feature type="transmembrane region" description="Helical" evidence="8">
    <location>
        <begin position="250"/>
        <end position="270"/>
    </location>
</feature>
<keyword evidence="6 8" id="KW-1133">Transmembrane helix</keyword>
<dbReference type="Pfam" id="PF02028">
    <property type="entry name" value="BCCT"/>
    <property type="match status" value="1"/>
</dbReference>
<dbReference type="PANTHER" id="PTHR30047:SF7">
    <property type="entry name" value="HIGH-AFFINITY CHOLINE TRANSPORT PROTEIN"/>
    <property type="match status" value="1"/>
</dbReference>
<comment type="similarity">
    <text evidence="2">Belongs to the BCCT transporter (TC 2.A.15) family.</text>
</comment>
<feature type="transmembrane region" description="Helical" evidence="8">
    <location>
        <begin position="511"/>
        <end position="530"/>
    </location>
</feature>
<protein>
    <submittedName>
        <fullName evidence="9">BCCT family transporter</fullName>
    </submittedName>
</protein>
<comment type="subcellular location">
    <subcellularLocation>
        <location evidence="1">Cell membrane</location>
        <topology evidence="1">Multi-pass membrane protein</topology>
    </subcellularLocation>
</comment>
<dbReference type="InterPro" id="IPR018093">
    <property type="entry name" value="BCCT_CS"/>
</dbReference>
<comment type="caution">
    <text evidence="9">The sequence shown here is derived from an EMBL/GenBank/DDBJ whole genome shotgun (WGS) entry which is preliminary data.</text>
</comment>
<proteinExistence type="inferred from homology"/>
<feature type="transmembrane region" description="Helical" evidence="8">
    <location>
        <begin position="536"/>
        <end position="557"/>
    </location>
</feature>
<keyword evidence="5 8" id="KW-0812">Transmembrane</keyword>
<evidence type="ECO:0000313" key="10">
    <source>
        <dbReference type="Proteomes" id="UP000295554"/>
    </source>
</evidence>
<feature type="transmembrane region" description="Helical" evidence="8">
    <location>
        <begin position="328"/>
        <end position="348"/>
    </location>
</feature>
<feature type="transmembrane region" description="Helical" evidence="8">
    <location>
        <begin position="76"/>
        <end position="94"/>
    </location>
</feature>
<evidence type="ECO:0000256" key="5">
    <source>
        <dbReference type="ARBA" id="ARBA00022692"/>
    </source>
</evidence>
<evidence type="ECO:0000256" key="1">
    <source>
        <dbReference type="ARBA" id="ARBA00004651"/>
    </source>
</evidence>